<evidence type="ECO:0000313" key="2">
    <source>
        <dbReference type="Proteomes" id="UP000516013"/>
    </source>
</evidence>
<dbReference type="PANTHER" id="PTHR30189">
    <property type="entry name" value="LPS-ASSEMBLY PROTEIN"/>
    <property type="match status" value="1"/>
</dbReference>
<dbReference type="EMBL" id="CP060822">
    <property type="protein sequence ID" value="QNP30549.1"/>
    <property type="molecule type" value="Genomic_DNA"/>
</dbReference>
<gene>
    <name evidence="1" type="ORF">IAR63_05875</name>
</gene>
<organism evidence="1 2">
    <name type="scientific">Cylindrospermopsis curvispora GIHE-G1</name>
    <dbReference type="NCBI Taxonomy" id="2666332"/>
    <lineage>
        <taxon>Bacteria</taxon>
        <taxon>Bacillati</taxon>
        <taxon>Cyanobacteriota</taxon>
        <taxon>Cyanophyceae</taxon>
        <taxon>Nostocales</taxon>
        <taxon>Aphanizomenonaceae</taxon>
        <taxon>Cylindrospermopsis</taxon>
    </lineage>
</organism>
<sequence length="682" mass="75339">MLHPALPPNLPTACEHIQLQSNYYSVKNKTGNTLQFYSRPVNNQAIAPPKLEFTTSAQPSATGSQVQPRIVEVLSDKQEYDTNRRIVTALGKVTVKFDGAIVNADRLQVNLDNLIVVGEGNVVITRGSQILRGERFTYNFLQDTGNLENARGEIYLPSVGSDLDFSPDRERNPSAMSNLPSERILANQPISQVTSPGGVDINLGGRVDASNVPVTRSGGAVNRARFEAQRVDFYPRGWEAEEVRITNDPFSPPELELRASKVKLRQESPLVDRVTTQRQRLVFDQNFVLPIPIDKQKIDRRQRDIYPFIVAPGFDNGQRGGFYVERSFTLLNTETTRWSVTPQFFVQKSIENGSNVPDLFGVKTKINSTLGPRTSIEGAGELTSLNLDKLEDHSRGSVRLKQSVGKENPYTLNLEYSYRDRLYNGTLGFQTVQSSVGGLISSPLIPLGKSGINLNFQGGGQYINSNTDRLSLLSPQRRNDRVSLGRLQASASLGSGLLLWEGKPLPATPKQGLKYTSNPVVPYLRAIASVTGTTSYYTSGDDQSSLIGTVGLVGQVGHFSRSFFDYTGFNISYSQGFNTGTSPFLFDRFVDNKVISAGISQQIYGPFRFGFQTAINVDTGKASNTDYIIEYNRRTYGVSLRYNPTLQLGSFMIRVSDFNWVGGADPFSLEEVKPVVGGVRQD</sequence>
<keyword evidence="2" id="KW-1185">Reference proteome</keyword>
<evidence type="ECO:0000313" key="1">
    <source>
        <dbReference type="EMBL" id="QNP30549.1"/>
    </source>
</evidence>
<accession>A0A7H0F3D3</accession>
<dbReference type="GO" id="GO:0009279">
    <property type="term" value="C:cell outer membrane"/>
    <property type="evidence" value="ECO:0007669"/>
    <property type="project" value="TreeGrafter"/>
</dbReference>
<dbReference type="GO" id="GO:1990351">
    <property type="term" value="C:transporter complex"/>
    <property type="evidence" value="ECO:0007669"/>
    <property type="project" value="TreeGrafter"/>
</dbReference>
<dbReference type="InterPro" id="IPR022244">
    <property type="entry name" value="DUF3769"/>
</dbReference>
<dbReference type="InterPro" id="IPR050218">
    <property type="entry name" value="LptD"/>
</dbReference>
<dbReference type="Pfam" id="PF12600">
    <property type="entry name" value="DUF3769"/>
    <property type="match status" value="1"/>
</dbReference>
<protein>
    <submittedName>
        <fullName evidence="1">DUF3769 domain-containing protein</fullName>
    </submittedName>
</protein>
<dbReference type="Proteomes" id="UP000516013">
    <property type="component" value="Chromosome"/>
</dbReference>
<dbReference type="PANTHER" id="PTHR30189:SF1">
    <property type="entry name" value="LPS-ASSEMBLY PROTEIN LPTD"/>
    <property type="match status" value="1"/>
</dbReference>
<proteinExistence type="predicted"/>
<dbReference type="AlphaFoldDB" id="A0A7H0F3D3"/>
<name>A0A7H0F3D3_9CYAN</name>
<dbReference type="KEGG" id="ccur:IAR63_05875"/>
<reference evidence="1 2" key="1">
    <citation type="submission" date="2020-08" db="EMBL/GenBank/DDBJ databases">
        <title>Complete genome sequence of Raphidiopsis curvispora isolated from drinking water reservoir in South Korea.</title>
        <authorList>
            <person name="Jeong J."/>
        </authorList>
    </citation>
    <scope>NUCLEOTIDE SEQUENCE [LARGE SCALE GENOMIC DNA]</scope>
    <source>
        <strain evidence="1 2">GIHE-G1</strain>
    </source>
</reference>
<dbReference type="RefSeq" id="WP_187706920.1">
    <property type="nucleotide sequence ID" value="NZ_CP060822.1"/>
</dbReference>